<organism evidence="1">
    <name type="scientific">Mycolicibacterium sp. CBMA 213</name>
    <dbReference type="NCBI Taxonomy" id="1968788"/>
    <lineage>
        <taxon>Bacteria</taxon>
        <taxon>Bacillati</taxon>
        <taxon>Actinomycetota</taxon>
        <taxon>Actinomycetes</taxon>
        <taxon>Mycobacteriales</taxon>
        <taxon>Mycobacteriaceae</taxon>
        <taxon>Mycolicibacterium</taxon>
    </lineage>
</organism>
<reference evidence="1" key="1">
    <citation type="submission" date="2016-12" db="EMBL/GenBank/DDBJ databases">
        <title>Complete plasmid sequence carrying type IV-like and type VII secretion systems from an atypical mycobacteria strain.</title>
        <authorList>
            <person name="Morgado S."/>
            <person name="Marin M."/>
            <person name="Fonseca E."/>
            <person name="Freitas F."/>
            <person name="Vicente A.C."/>
        </authorList>
    </citation>
    <scope>NUCLEOTIDE SEQUENCE</scope>
    <source>
        <strain evidence="1">CBMA 213</strain>
        <plasmid evidence="1">pCBMA213_2</plasmid>
    </source>
</reference>
<evidence type="ECO:0000313" key="1">
    <source>
        <dbReference type="EMBL" id="AQS22396.1"/>
    </source>
</evidence>
<dbReference type="AlphaFoldDB" id="A0A1S6GKL3"/>
<name>A0A1S6GKL3_9MYCO</name>
<dbReference type="EMBL" id="KY349138">
    <property type="protein sequence ID" value="AQS22396.1"/>
    <property type="molecule type" value="Genomic_DNA"/>
</dbReference>
<geneLocation type="plasmid" evidence="1">
    <name>pCBMA213_2</name>
</geneLocation>
<accession>A0A1S6GKL3</accession>
<proteinExistence type="predicted"/>
<protein>
    <submittedName>
        <fullName evidence="1">Uncharacterized protein</fullName>
    </submittedName>
</protein>
<keyword evidence="1" id="KW-0614">Plasmid</keyword>
<gene>
    <name evidence="1" type="ORF">pCBMA213_2_00032</name>
</gene>
<sequence>MDTIVIGDGVPFVLAFLDHDLDTVVQAWTEWATTGQLVQARHTNPQRDALVLIRPSACTTVQFIVNEHAGRKMVARGLYSQAQLQYRADAADLPPEHNCYWTLQPSGFSAELTTMDDGTRGILLGNWELGRI</sequence>
<dbReference type="RefSeq" id="WP_155909879.1">
    <property type="nucleotide sequence ID" value="NZ_KY349138.1"/>
</dbReference>